<name>A0A1A8XH42_9RHOO</name>
<dbReference type="AlphaFoldDB" id="A0A1A8XH42"/>
<sequence length="57" mass="6533">MIGPCHKHEIAYRVIRPITVYVMYAFVSEQTPPDMLLHSHDMDSSSLMFTSGEFDIS</sequence>
<protein>
    <submittedName>
        <fullName evidence="1">Uncharacterized protein</fullName>
    </submittedName>
</protein>
<dbReference type="EMBL" id="FLQY01000004">
    <property type="protein sequence ID" value="SBT03258.1"/>
    <property type="molecule type" value="Genomic_DNA"/>
</dbReference>
<keyword evidence="2" id="KW-1185">Reference proteome</keyword>
<accession>A0A1A8XH42</accession>
<reference evidence="1 2" key="1">
    <citation type="submission" date="2016-06" db="EMBL/GenBank/DDBJ databases">
        <authorList>
            <person name="Kjaerup R.B."/>
            <person name="Dalgaard T.S."/>
            <person name="Juul-Madsen H.R."/>
        </authorList>
    </citation>
    <scope>NUCLEOTIDE SEQUENCE [LARGE SCALE GENOMIC DNA]</scope>
    <source>
        <strain evidence="1">2</strain>
    </source>
</reference>
<evidence type="ECO:0000313" key="1">
    <source>
        <dbReference type="EMBL" id="SBT03258.1"/>
    </source>
</evidence>
<evidence type="ECO:0000313" key="2">
    <source>
        <dbReference type="Proteomes" id="UP000199600"/>
    </source>
</evidence>
<dbReference type="Proteomes" id="UP000199600">
    <property type="component" value="Unassembled WGS sequence"/>
</dbReference>
<gene>
    <name evidence="1" type="ORF">PROAA_1010001</name>
</gene>
<proteinExistence type="predicted"/>
<organism evidence="1 2">
    <name type="scientific">Candidatus Propionivibrio aalborgensis</name>
    <dbReference type="NCBI Taxonomy" id="1860101"/>
    <lineage>
        <taxon>Bacteria</taxon>
        <taxon>Pseudomonadati</taxon>
        <taxon>Pseudomonadota</taxon>
        <taxon>Betaproteobacteria</taxon>
        <taxon>Rhodocyclales</taxon>
        <taxon>Rhodocyclaceae</taxon>
        <taxon>Propionivibrio</taxon>
    </lineage>
</organism>